<gene>
    <name evidence="1" type="ORF">M422DRAFT_250365</name>
</gene>
<dbReference type="AlphaFoldDB" id="A0A0C9VUE1"/>
<accession>A0A0C9VUE1</accession>
<dbReference type="EMBL" id="KN837108">
    <property type="protein sequence ID" value="KIJ46317.1"/>
    <property type="molecule type" value="Genomic_DNA"/>
</dbReference>
<evidence type="ECO:0000313" key="2">
    <source>
        <dbReference type="Proteomes" id="UP000054279"/>
    </source>
</evidence>
<evidence type="ECO:0000313" key="1">
    <source>
        <dbReference type="EMBL" id="KIJ46317.1"/>
    </source>
</evidence>
<protein>
    <submittedName>
        <fullName evidence="1">Uncharacterized protein</fullName>
    </submittedName>
</protein>
<name>A0A0C9VUE1_SPHS4</name>
<keyword evidence="2" id="KW-1185">Reference proteome</keyword>
<reference evidence="1 2" key="1">
    <citation type="submission" date="2014-06" db="EMBL/GenBank/DDBJ databases">
        <title>Evolutionary Origins and Diversification of the Mycorrhizal Mutualists.</title>
        <authorList>
            <consortium name="DOE Joint Genome Institute"/>
            <consortium name="Mycorrhizal Genomics Consortium"/>
            <person name="Kohler A."/>
            <person name="Kuo A."/>
            <person name="Nagy L.G."/>
            <person name="Floudas D."/>
            <person name="Copeland A."/>
            <person name="Barry K.W."/>
            <person name="Cichocki N."/>
            <person name="Veneault-Fourrey C."/>
            <person name="LaButti K."/>
            <person name="Lindquist E.A."/>
            <person name="Lipzen A."/>
            <person name="Lundell T."/>
            <person name="Morin E."/>
            <person name="Murat C."/>
            <person name="Riley R."/>
            <person name="Ohm R."/>
            <person name="Sun H."/>
            <person name="Tunlid A."/>
            <person name="Henrissat B."/>
            <person name="Grigoriev I.V."/>
            <person name="Hibbett D.S."/>
            <person name="Martin F."/>
        </authorList>
    </citation>
    <scope>NUCLEOTIDE SEQUENCE [LARGE SCALE GENOMIC DNA]</scope>
    <source>
        <strain evidence="1 2">SS14</strain>
    </source>
</reference>
<dbReference type="HOGENOM" id="CLU_2016685_0_0_1"/>
<organism evidence="1 2">
    <name type="scientific">Sphaerobolus stellatus (strain SS14)</name>
    <dbReference type="NCBI Taxonomy" id="990650"/>
    <lineage>
        <taxon>Eukaryota</taxon>
        <taxon>Fungi</taxon>
        <taxon>Dikarya</taxon>
        <taxon>Basidiomycota</taxon>
        <taxon>Agaricomycotina</taxon>
        <taxon>Agaricomycetes</taxon>
        <taxon>Phallomycetidae</taxon>
        <taxon>Geastrales</taxon>
        <taxon>Sphaerobolaceae</taxon>
        <taxon>Sphaerobolus</taxon>
    </lineage>
</organism>
<dbReference type="Proteomes" id="UP000054279">
    <property type="component" value="Unassembled WGS sequence"/>
</dbReference>
<sequence>MEQSVFDAAFLNNVLDMRPSSQTRCRGDIQKWGDFHIRRSTRSFTDNSLMLDDYGCVVYHPCGSVKQSCLTAGPCPDCNVRSIAPCTSLHPADQQDAVGTAAANLPEHVWKRSGAWVEEGGTA</sequence>
<proteinExistence type="predicted"/>